<evidence type="ECO:0000313" key="3">
    <source>
        <dbReference type="EMBL" id="OCB71181.1"/>
    </source>
</evidence>
<proteinExistence type="predicted"/>
<feature type="region of interest" description="Disordered" evidence="1">
    <location>
        <begin position="61"/>
        <end position="83"/>
    </location>
</feature>
<comment type="caution">
    <text evidence="3">The sequence shown here is derived from an EMBL/GenBank/DDBJ whole genome shotgun (WGS) entry which is preliminary data.</text>
</comment>
<accession>A0ABX2XFK9</accession>
<evidence type="ECO:0000256" key="2">
    <source>
        <dbReference type="SAM" id="Phobius"/>
    </source>
</evidence>
<dbReference type="Proteomes" id="UP000093343">
    <property type="component" value="Unassembled WGS sequence"/>
</dbReference>
<feature type="transmembrane region" description="Helical" evidence="2">
    <location>
        <begin position="15"/>
        <end position="33"/>
    </location>
</feature>
<protein>
    <recommendedName>
        <fullName evidence="5">Septum formation initiator</fullName>
    </recommendedName>
</protein>
<keyword evidence="2" id="KW-0472">Membrane</keyword>
<keyword evidence="2" id="KW-0812">Transmembrane</keyword>
<gene>
    <name evidence="3" type="ORF">FLP_16855</name>
</gene>
<keyword evidence="4" id="KW-1185">Reference proteome</keyword>
<organism evidence="3 4">
    <name type="scientific">Flavobacterium piscis</name>
    <dbReference type="NCBI Taxonomy" id="1114874"/>
    <lineage>
        <taxon>Bacteria</taxon>
        <taxon>Pseudomonadati</taxon>
        <taxon>Bacteroidota</taxon>
        <taxon>Flavobacteriia</taxon>
        <taxon>Flavobacteriales</taxon>
        <taxon>Flavobacteriaceae</taxon>
        <taxon>Flavobacterium</taxon>
    </lineage>
</organism>
<keyword evidence="2" id="KW-1133">Transmembrane helix</keyword>
<name>A0ABX2XFK9_9FLAO</name>
<evidence type="ECO:0008006" key="5">
    <source>
        <dbReference type="Google" id="ProtNLM"/>
    </source>
</evidence>
<reference evidence="4" key="1">
    <citation type="submission" date="2016-03" db="EMBL/GenBank/DDBJ databases">
        <title>Draft genome sequence of Paenibacillus glacialis DSM 22343.</title>
        <authorList>
            <person name="Shin S.-K."/>
            <person name="Yi H."/>
        </authorList>
    </citation>
    <scope>NUCLEOTIDE SEQUENCE [LARGE SCALE GENOMIC DNA]</scope>
    <source>
        <strain evidence="4">CCUG 60099</strain>
    </source>
</reference>
<evidence type="ECO:0000313" key="4">
    <source>
        <dbReference type="Proteomes" id="UP000093343"/>
    </source>
</evidence>
<dbReference type="EMBL" id="LVEN01000038">
    <property type="protein sequence ID" value="OCB71181.1"/>
    <property type="molecule type" value="Genomic_DNA"/>
</dbReference>
<sequence>MHPQMEKIKKINSKYILNISILIGLVLLAAFYINNYKKTIELEEELARINREIYQNQINSKKREKEFTEEEKKLEKKNNSIEN</sequence>
<evidence type="ECO:0000256" key="1">
    <source>
        <dbReference type="SAM" id="MobiDB-lite"/>
    </source>
</evidence>